<gene>
    <name evidence="1" type="ORF">DARMORV10_C02P43130.1</name>
</gene>
<protein>
    <submittedName>
        <fullName evidence="1">(rape) hypothetical protein</fullName>
    </submittedName>
</protein>
<accession>A0A816KPP7</accession>
<dbReference type="AlphaFoldDB" id="A0A816KPP7"/>
<dbReference type="Proteomes" id="UP001295469">
    <property type="component" value="Chromosome C02"/>
</dbReference>
<reference evidence="1" key="1">
    <citation type="submission" date="2021-01" db="EMBL/GenBank/DDBJ databases">
        <authorList>
            <consortium name="Genoscope - CEA"/>
            <person name="William W."/>
        </authorList>
    </citation>
    <scope>NUCLEOTIDE SEQUENCE</scope>
</reference>
<name>A0A816KPP7_BRANA</name>
<evidence type="ECO:0000313" key="1">
    <source>
        <dbReference type="EMBL" id="CAF1918292.1"/>
    </source>
</evidence>
<dbReference type="EMBL" id="HG994366">
    <property type="protein sequence ID" value="CAF1918292.1"/>
    <property type="molecule type" value="Genomic_DNA"/>
</dbReference>
<proteinExistence type="predicted"/>
<sequence length="99" mass="11643">KYKCFESSSASKPKLDRRKAASFSGCCHFNITVCPSGFEGLVGLLHKKSEHTQFLYPSLRVRIRLKRRKVNFLRQEEALTLPWKRKRRFLLVQTTMQVK</sequence>
<organism evidence="1">
    <name type="scientific">Brassica napus</name>
    <name type="common">Rape</name>
    <dbReference type="NCBI Taxonomy" id="3708"/>
    <lineage>
        <taxon>Eukaryota</taxon>
        <taxon>Viridiplantae</taxon>
        <taxon>Streptophyta</taxon>
        <taxon>Embryophyta</taxon>
        <taxon>Tracheophyta</taxon>
        <taxon>Spermatophyta</taxon>
        <taxon>Magnoliopsida</taxon>
        <taxon>eudicotyledons</taxon>
        <taxon>Gunneridae</taxon>
        <taxon>Pentapetalae</taxon>
        <taxon>rosids</taxon>
        <taxon>malvids</taxon>
        <taxon>Brassicales</taxon>
        <taxon>Brassicaceae</taxon>
        <taxon>Brassiceae</taxon>
        <taxon>Brassica</taxon>
    </lineage>
</organism>
<feature type="non-terminal residue" evidence="1">
    <location>
        <position position="99"/>
    </location>
</feature>